<feature type="transmembrane region" description="Helical" evidence="17">
    <location>
        <begin position="146"/>
        <end position="167"/>
    </location>
</feature>
<dbReference type="OrthoDB" id="9796672at2"/>
<dbReference type="InterPro" id="IPR000462">
    <property type="entry name" value="CDP-OH_P_trans"/>
</dbReference>
<keyword evidence="13" id="KW-1208">Phospholipid metabolism</keyword>
<dbReference type="PIRSF" id="PIRSF000847">
    <property type="entry name" value="Phos_ph_gly_syn"/>
    <property type="match status" value="1"/>
</dbReference>
<dbReference type="EMBL" id="CP010802">
    <property type="protein sequence ID" value="ALC16492.1"/>
    <property type="molecule type" value="Genomic_DNA"/>
</dbReference>
<keyword evidence="11 17" id="KW-0472">Membrane</keyword>
<protein>
    <recommendedName>
        <fullName evidence="5 15">CDP-diacylglycerol--glycerol-3-phosphate 3-phosphatidyltransferase</fullName>
        <ecNumber evidence="4 15">2.7.8.5</ecNumber>
    </recommendedName>
</protein>
<keyword evidence="6" id="KW-0444">Lipid biosynthesis</keyword>
<dbReference type="RefSeq" id="WP_053550588.1">
    <property type="nucleotide sequence ID" value="NZ_CP010802.1"/>
</dbReference>
<dbReference type="InterPro" id="IPR050324">
    <property type="entry name" value="CDP-alcohol_PTase-I"/>
</dbReference>
<evidence type="ECO:0000256" key="12">
    <source>
        <dbReference type="ARBA" id="ARBA00023209"/>
    </source>
</evidence>
<feature type="transmembrane region" description="Helical" evidence="17">
    <location>
        <begin position="12"/>
        <end position="39"/>
    </location>
</feature>
<feature type="transmembrane region" description="Helical" evidence="17">
    <location>
        <begin position="119"/>
        <end position="140"/>
    </location>
</feature>
<evidence type="ECO:0000256" key="1">
    <source>
        <dbReference type="ARBA" id="ARBA00004141"/>
    </source>
</evidence>
<dbReference type="GO" id="GO:0016020">
    <property type="term" value="C:membrane"/>
    <property type="evidence" value="ECO:0007669"/>
    <property type="project" value="UniProtKB-SubCell"/>
</dbReference>
<dbReference type="InterPro" id="IPR043130">
    <property type="entry name" value="CDP-OH_PTrfase_TM_dom"/>
</dbReference>
<evidence type="ECO:0000256" key="7">
    <source>
        <dbReference type="ARBA" id="ARBA00022679"/>
    </source>
</evidence>
<feature type="transmembrane region" description="Helical" evidence="17">
    <location>
        <begin position="60"/>
        <end position="80"/>
    </location>
</feature>
<comment type="catalytic activity">
    <reaction evidence="14">
        <text>a CDP-1,2-diacyl-sn-glycerol + sn-glycerol 3-phosphate = a 1,2-diacyl-sn-glycero-3-phospho-(1'-sn-glycero-3'-phosphate) + CMP + H(+)</text>
        <dbReference type="Rhea" id="RHEA:12593"/>
        <dbReference type="ChEBI" id="CHEBI:15378"/>
        <dbReference type="ChEBI" id="CHEBI:57597"/>
        <dbReference type="ChEBI" id="CHEBI:58332"/>
        <dbReference type="ChEBI" id="CHEBI:60110"/>
        <dbReference type="ChEBI" id="CHEBI:60377"/>
        <dbReference type="EC" id="2.7.8.5"/>
    </reaction>
</comment>
<evidence type="ECO:0000256" key="16">
    <source>
        <dbReference type="RuleBase" id="RU003750"/>
    </source>
</evidence>
<proteinExistence type="inferred from homology"/>
<evidence type="ECO:0000256" key="17">
    <source>
        <dbReference type="SAM" id="Phobius"/>
    </source>
</evidence>
<evidence type="ECO:0000256" key="8">
    <source>
        <dbReference type="ARBA" id="ARBA00022692"/>
    </source>
</evidence>
<sequence>MNLPNALTLLRILLVPVFLIAVIYRALGVAFVLFTVAALTDLLDGYLARRLGQKTFLGAFLDPVADKLLMTVSFVSLAVVGLLPPWLAVLAVAKDLFVSIGMAVLYFSGQQVAALPTLWGKQTTFLQVIVVALALLFPLSGRGPESLWWLFVLAGGVTIFSGMHYIFTGIRSLPQEPGADAGPTERS</sequence>
<dbReference type="Proteomes" id="UP000057158">
    <property type="component" value="Chromosome"/>
</dbReference>
<dbReference type="PANTHER" id="PTHR14269">
    <property type="entry name" value="CDP-DIACYLGLYCEROL--GLYCEROL-3-PHOSPHATE 3-PHOSPHATIDYLTRANSFERASE-RELATED"/>
    <property type="match status" value="1"/>
</dbReference>
<dbReference type="GO" id="GO:0008444">
    <property type="term" value="F:CDP-diacylglycerol-glycerol-3-phosphate 3-phosphatidyltransferase activity"/>
    <property type="evidence" value="ECO:0007669"/>
    <property type="project" value="UniProtKB-UniRule"/>
</dbReference>
<dbReference type="STRING" id="1603606.DSOUD_1714"/>
<dbReference type="InterPro" id="IPR048254">
    <property type="entry name" value="CDP_ALCOHOL_P_TRANSF_CS"/>
</dbReference>
<comment type="similarity">
    <text evidence="3 16">Belongs to the CDP-alcohol phosphatidyltransferase class-I family.</text>
</comment>
<dbReference type="PATRIC" id="fig|1603606.3.peg.1866"/>
<keyword evidence="8 17" id="KW-0812">Transmembrane</keyword>
<dbReference type="NCBIfam" id="TIGR00560">
    <property type="entry name" value="pgsA"/>
    <property type="match status" value="1"/>
</dbReference>
<organism evidence="18 19">
    <name type="scientific">Desulfuromonas soudanensis</name>
    <dbReference type="NCBI Taxonomy" id="1603606"/>
    <lineage>
        <taxon>Bacteria</taxon>
        <taxon>Pseudomonadati</taxon>
        <taxon>Thermodesulfobacteriota</taxon>
        <taxon>Desulfuromonadia</taxon>
        <taxon>Desulfuromonadales</taxon>
        <taxon>Desulfuromonadaceae</taxon>
        <taxon>Desulfuromonas</taxon>
    </lineage>
</organism>
<dbReference type="KEGG" id="des:DSOUD_1714"/>
<evidence type="ECO:0000313" key="19">
    <source>
        <dbReference type="Proteomes" id="UP000057158"/>
    </source>
</evidence>
<accession>A0A0M4D9A9</accession>
<comment type="pathway">
    <text evidence="2">Phospholipid metabolism; phosphatidylglycerol biosynthesis; phosphatidylglycerol from CDP-diacylglycerol: step 1/2.</text>
</comment>
<evidence type="ECO:0000256" key="2">
    <source>
        <dbReference type="ARBA" id="ARBA00005042"/>
    </source>
</evidence>
<evidence type="ECO:0000256" key="4">
    <source>
        <dbReference type="ARBA" id="ARBA00013170"/>
    </source>
</evidence>
<evidence type="ECO:0000256" key="3">
    <source>
        <dbReference type="ARBA" id="ARBA00010441"/>
    </source>
</evidence>
<dbReference type="Pfam" id="PF01066">
    <property type="entry name" value="CDP-OH_P_transf"/>
    <property type="match status" value="1"/>
</dbReference>
<comment type="subcellular location">
    <subcellularLocation>
        <location evidence="1">Membrane</location>
        <topology evidence="1">Multi-pass membrane protein</topology>
    </subcellularLocation>
</comment>
<dbReference type="EC" id="2.7.8.5" evidence="4 15"/>
<evidence type="ECO:0000256" key="11">
    <source>
        <dbReference type="ARBA" id="ARBA00023136"/>
    </source>
</evidence>
<dbReference type="PROSITE" id="PS00379">
    <property type="entry name" value="CDP_ALCOHOL_P_TRANSF"/>
    <property type="match status" value="1"/>
</dbReference>
<dbReference type="Gene3D" id="1.20.120.1760">
    <property type="match status" value="1"/>
</dbReference>
<keyword evidence="9 17" id="KW-1133">Transmembrane helix</keyword>
<keyword evidence="7 16" id="KW-0808">Transferase</keyword>
<keyword evidence="10" id="KW-0443">Lipid metabolism</keyword>
<name>A0A0M4D9A9_9BACT</name>
<keyword evidence="12" id="KW-0594">Phospholipid biosynthesis</keyword>
<gene>
    <name evidence="18" type="ORF">DSOUD_1714</name>
</gene>
<dbReference type="PANTHER" id="PTHR14269:SF11">
    <property type="entry name" value="CDP-DIACYLGLYCEROL--GLYCEROL-3-PHOSPHATE 3-PHOSPHATIDYLTRANSFERASE"/>
    <property type="match status" value="1"/>
</dbReference>
<keyword evidence="19" id="KW-1185">Reference proteome</keyword>
<evidence type="ECO:0000256" key="15">
    <source>
        <dbReference type="NCBIfam" id="TIGR00560"/>
    </source>
</evidence>
<reference evidence="18 19" key="1">
    <citation type="submission" date="2015-07" db="EMBL/GenBank/DDBJ databases">
        <title>Isolation and Genomic Characterization of a Novel Halophilic Metal-Reducing Deltaproteobacterium from the Deep Subsurface.</title>
        <authorList>
            <person name="Badalamenti J.P."/>
            <person name="Summers Z.M."/>
            <person name="Gralnick J.A."/>
            <person name="Bond D.R."/>
        </authorList>
    </citation>
    <scope>NUCLEOTIDE SEQUENCE [LARGE SCALE GENOMIC DNA]</scope>
    <source>
        <strain evidence="18 19">WTL</strain>
    </source>
</reference>
<dbReference type="GO" id="GO:0046474">
    <property type="term" value="P:glycerophospholipid biosynthetic process"/>
    <property type="evidence" value="ECO:0007669"/>
    <property type="project" value="TreeGrafter"/>
</dbReference>
<evidence type="ECO:0000256" key="9">
    <source>
        <dbReference type="ARBA" id="ARBA00022989"/>
    </source>
</evidence>
<evidence type="ECO:0000256" key="10">
    <source>
        <dbReference type="ARBA" id="ARBA00023098"/>
    </source>
</evidence>
<evidence type="ECO:0000256" key="13">
    <source>
        <dbReference type="ARBA" id="ARBA00023264"/>
    </source>
</evidence>
<evidence type="ECO:0000256" key="6">
    <source>
        <dbReference type="ARBA" id="ARBA00022516"/>
    </source>
</evidence>
<evidence type="ECO:0000313" key="18">
    <source>
        <dbReference type="EMBL" id="ALC16492.1"/>
    </source>
</evidence>
<dbReference type="InterPro" id="IPR004570">
    <property type="entry name" value="Phosphatidylglycerol_P_synth"/>
</dbReference>
<evidence type="ECO:0000256" key="14">
    <source>
        <dbReference type="ARBA" id="ARBA00048586"/>
    </source>
</evidence>
<dbReference type="AlphaFoldDB" id="A0A0M4D9A9"/>
<evidence type="ECO:0000256" key="5">
    <source>
        <dbReference type="ARBA" id="ARBA00014944"/>
    </source>
</evidence>